<name>A0AAE1E2J6_9GAST</name>
<dbReference type="AlphaFoldDB" id="A0AAE1E2J6"/>
<gene>
    <name evidence="1" type="ORF">RRG08_055341</name>
</gene>
<organism evidence="1 2">
    <name type="scientific">Elysia crispata</name>
    <name type="common">lettuce slug</name>
    <dbReference type="NCBI Taxonomy" id="231223"/>
    <lineage>
        <taxon>Eukaryota</taxon>
        <taxon>Metazoa</taxon>
        <taxon>Spiralia</taxon>
        <taxon>Lophotrochozoa</taxon>
        <taxon>Mollusca</taxon>
        <taxon>Gastropoda</taxon>
        <taxon>Heterobranchia</taxon>
        <taxon>Euthyneura</taxon>
        <taxon>Panpulmonata</taxon>
        <taxon>Sacoglossa</taxon>
        <taxon>Placobranchoidea</taxon>
        <taxon>Plakobranchidae</taxon>
        <taxon>Elysia</taxon>
    </lineage>
</organism>
<accession>A0AAE1E2J6</accession>
<reference evidence="1" key="1">
    <citation type="journal article" date="2023" name="G3 (Bethesda)">
        <title>A reference genome for the long-term kleptoplast-retaining sea slug Elysia crispata morphotype clarki.</title>
        <authorList>
            <person name="Eastman K.E."/>
            <person name="Pendleton A.L."/>
            <person name="Shaikh M.A."/>
            <person name="Suttiyut T."/>
            <person name="Ogas R."/>
            <person name="Tomko P."/>
            <person name="Gavelis G."/>
            <person name="Widhalm J.R."/>
            <person name="Wisecaver J.H."/>
        </authorList>
    </citation>
    <scope>NUCLEOTIDE SEQUENCE</scope>
    <source>
        <strain evidence="1">ECLA1</strain>
    </source>
</reference>
<protein>
    <submittedName>
        <fullName evidence="1">Uncharacterized protein</fullName>
    </submittedName>
</protein>
<keyword evidence="2" id="KW-1185">Reference proteome</keyword>
<sequence length="142" mass="15926">MLCDIPNSRQSGEIFKPSTDYNTQLAPLKTSALPSISTYPDLTVHLHNSSCEARHSNRTEAETMSGLVYFYISRELVVISISNKVTRQKTRLTRPWLLRVAANAWSDNAITRGPVTSDQWSVAPPVCLSGRWKEGRPINLCH</sequence>
<dbReference type="Proteomes" id="UP001283361">
    <property type="component" value="Unassembled WGS sequence"/>
</dbReference>
<evidence type="ECO:0000313" key="2">
    <source>
        <dbReference type="Proteomes" id="UP001283361"/>
    </source>
</evidence>
<comment type="caution">
    <text evidence="1">The sequence shown here is derived from an EMBL/GenBank/DDBJ whole genome shotgun (WGS) entry which is preliminary data.</text>
</comment>
<dbReference type="EMBL" id="JAWDGP010001389">
    <property type="protein sequence ID" value="KAK3792074.1"/>
    <property type="molecule type" value="Genomic_DNA"/>
</dbReference>
<proteinExistence type="predicted"/>
<evidence type="ECO:0000313" key="1">
    <source>
        <dbReference type="EMBL" id="KAK3792074.1"/>
    </source>
</evidence>